<dbReference type="Pfam" id="PF04230">
    <property type="entry name" value="PS_pyruv_trans"/>
    <property type="match status" value="1"/>
</dbReference>
<keyword evidence="2" id="KW-0808">Transferase</keyword>
<comment type="caution">
    <text evidence="2">The sequence shown here is derived from an EMBL/GenBank/DDBJ whole genome shotgun (WGS) entry which is preliminary data.</text>
</comment>
<dbReference type="Proteomes" id="UP000470777">
    <property type="component" value="Unassembled WGS sequence"/>
</dbReference>
<sequence length="357" mass="41014">MRIGIITYHRAFNYGAVLQCFALQELLKSMDHEIQVVDYRQPFIEKLYRPSIMEQTWQNKFSIKALLAIPSKIKTRNQLQPIFESFVNQHLSLSEKCDAKSLPAFDVYLVGSDQMWSINCVGNRIDPVYWGMFSRPNATKLIGFSISSNAHTITTLGESILTYIENFDSVSLRERNISDEIYGMTSKRLPVTLDPTLCVDANTWDKIINRAWEKRRYIVLYHVMLRFSPIVHSILLNKVNQIAKFHGWDVVDLSIGNYSVNDFVSIIKYAQCVVTTSFHATVFSIIFSRPLFPVRLHDGNDARYVDLLNALNIGGVLKDLDFDDKVPPKIDYKCVHDALTKLREPSLDYLTSCLRPC</sequence>
<gene>
    <name evidence="4" type="ORF">GAY17_16360</name>
    <name evidence="2" type="ORF">GAZ76_16880</name>
    <name evidence="3" type="ORF">GAZ92_15250</name>
</gene>
<accession>A0A6I1BHE9</accession>
<dbReference type="EMBL" id="WDAG01000023">
    <property type="protein sequence ID" value="KAB6657170.1"/>
    <property type="molecule type" value="Genomic_DNA"/>
</dbReference>
<dbReference type="EMBL" id="WCZV01000024">
    <property type="protein sequence ID" value="KAB6697791.1"/>
    <property type="molecule type" value="Genomic_DNA"/>
</dbReference>
<dbReference type="AlphaFoldDB" id="A0A6I1BHE9"/>
<evidence type="ECO:0000313" key="6">
    <source>
        <dbReference type="Proteomes" id="UP000470777"/>
    </source>
</evidence>
<evidence type="ECO:0000259" key="1">
    <source>
        <dbReference type="Pfam" id="PF04230"/>
    </source>
</evidence>
<reference evidence="5 6" key="1">
    <citation type="journal article" date="2019" name="Nat. Med.">
        <title>A library of human gut bacterial isolates paired with longitudinal multiomics data enables mechanistic microbiome research.</title>
        <authorList>
            <person name="Poyet M."/>
            <person name="Groussin M."/>
            <person name="Gibbons S.M."/>
            <person name="Avila-Pacheco J."/>
            <person name="Jiang X."/>
            <person name="Kearney S.M."/>
            <person name="Perrotta A.R."/>
            <person name="Berdy B."/>
            <person name="Zhao S."/>
            <person name="Lieberman T.D."/>
            <person name="Swanson P.K."/>
            <person name="Smith M."/>
            <person name="Roesemann S."/>
            <person name="Alexander J.E."/>
            <person name="Rich S.A."/>
            <person name="Livny J."/>
            <person name="Vlamakis H."/>
            <person name="Clish C."/>
            <person name="Bullock K."/>
            <person name="Deik A."/>
            <person name="Scott J."/>
            <person name="Pierce K.A."/>
            <person name="Xavier R.J."/>
            <person name="Alm E.J."/>
        </authorList>
    </citation>
    <scope>NUCLEOTIDE SEQUENCE [LARGE SCALE GENOMIC DNA]</scope>
    <source>
        <strain evidence="4 5">BIOML-A82</strain>
        <strain evidence="3 6">BIOML-A85</strain>
        <strain evidence="2 7">BIOML-A93</strain>
    </source>
</reference>
<evidence type="ECO:0000313" key="5">
    <source>
        <dbReference type="Proteomes" id="UP000437380"/>
    </source>
</evidence>
<dbReference type="EMBL" id="WCZY01000023">
    <property type="protein sequence ID" value="KAB6690230.1"/>
    <property type="molecule type" value="Genomic_DNA"/>
</dbReference>
<dbReference type="Proteomes" id="UP000470952">
    <property type="component" value="Unassembled WGS sequence"/>
</dbReference>
<dbReference type="Proteomes" id="UP000437380">
    <property type="component" value="Unassembled WGS sequence"/>
</dbReference>
<organism evidence="2 7">
    <name type="scientific">Phocaeicola vulgatus</name>
    <name type="common">Bacteroides vulgatus</name>
    <dbReference type="NCBI Taxonomy" id="821"/>
    <lineage>
        <taxon>Bacteria</taxon>
        <taxon>Pseudomonadati</taxon>
        <taxon>Bacteroidota</taxon>
        <taxon>Bacteroidia</taxon>
        <taxon>Bacteroidales</taxon>
        <taxon>Bacteroidaceae</taxon>
        <taxon>Phocaeicola</taxon>
    </lineage>
</organism>
<evidence type="ECO:0000313" key="2">
    <source>
        <dbReference type="EMBL" id="KAB6657170.1"/>
    </source>
</evidence>
<evidence type="ECO:0000313" key="7">
    <source>
        <dbReference type="Proteomes" id="UP000470952"/>
    </source>
</evidence>
<dbReference type="GO" id="GO:0016740">
    <property type="term" value="F:transferase activity"/>
    <property type="evidence" value="ECO:0007669"/>
    <property type="project" value="UniProtKB-KW"/>
</dbReference>
<dbReference type="InterPro" id="IPR007345">
    <property type="entry name" value="Polysacch_pyruvyl_Trfase"/>
</dbReference>
<protein>
    <submittedName>
        <fullName evidence="2">Polysaccharide pyruvyl transferase family protein</fullName>
    </submittedName>
</protein>
<feature type="domain" description="Polysaccharide pyruvyl transferase" evidence="1">
    <location>
        <begin position="13"/>
        <end position="295"/>
    </location>
</feature>
<dbReference type="RefSeq" id="WP_130085350.1">
    <property type="nucleotide sequence ID" value="NZ_JAHPXE010000011.1"/>
</dbReference>
<evidence type="ECO:0000313" key="3">
    <source>
        <dbReference type="EMBL" id="KAB6690230.1"/>
    </source>
</evidence>
<evidence type="ECO:0000313" key="4">
    <source>
        <dbReference type="EMBL" id="KAB6697791.1"/>
    </source>
</evidence>
<name>A0A6I1BHE9_PHOVU</name>
<proteinExistence type="predicted"/>